<keyword evidence="2" id="KW-1185">Reference proteome</keyword>
<dbReference type="OrthoDB" id="768852at2"/>
<protein>
    <submittedName>
        <fullName evidence="1">Uncharacterized protein</fullName>
    </submittedName>
</protein>
<evidence type="ECO:0000313" key="2">
    <source>
        <dbReference type="Proteomes" id="UP000320300"/>
    </source>
</evidence>
<gene>
    <name evidence="1" type="ORF">SAMN06265348_102180</name>
</gene>
<organism evidence="1 2">
    <name type="scientific">Pedobacter westerhofensis</name>
    <dbReference type="NCBI Taxonomy" id="425512"/>
    <lineage>
        <taxon>Bacteria</taxon>
        <taxon>Pseudomonadati</taxon>
        <taxon>Bacteroidota</taxon>
        <taxon>Sphingobacteriia</taxon>
        <taxon>Sphingobacteriales</taxon>
        <taxon>Sphingobacteriaceae</taxon>
        <taxon>Pedobacter</taxon>
    </lineage>
</organism>
<dbReference type="AlphaFoldDB" id="A0A521BC17"/>
<dbReference type="EMBL" id="FXTN01000002">
    <property type="protein sequence ID" value="SMO44606.1"/>
    <property type="molecule type" value="Genomic_DNA"/>
</dbReference>
<dbReference type="RefSeq" id="WP_142526867.1">
    <property type="nucleotide sequence ID" value="NZ_CBCSJO010000003.1"/>
</dbReference>
<dbReference type="Proteomes" id="UP000320300">
    <property type="component" value="Unassembled WGS sequence"/>
</dbReference>
<evidence type="ECO:0000313" key="1">
    <source>
        <dbReference type="EMBL" id="SMO44606.1"/>
    </source>
</evidence>
<name>A0A521BC17_9SPHI</name>
<reference evidence="1 2" key="1">
    <citation type="submission" date="2017-05" db="EMBL/GenBank/DDBJ databases">
        <authorList>
            <person name="Varghese N."/>
            <person name="Submissions S."/>
        </authorList>
    </citation>
    <scope>NUCLEOTIDE SEQUENCE [LARGE SCALE GENOMIC DNA]</scope>
    <source>
        <strain evidence="1 2">DSM 19036</strain>
    </source>
</reference>
<accession>A0A521BC17</accession>
<sequence>MKGFFIVLIAALIYFPKTVSAQIKGDSVLYDINKKVSKILSQNDVPRLIKDSIAIYTYTITIKIRNSKNGSTNAELSVSDAMLYTYFPNLKQLSKIDFKPLVLNTLGTTLVIPIVIANKSTTATNRYTRQEGKLLIDMGLVWEDLNRMLTSLVSKESDRREIRLILKPIMIDIFNISKN</sequence>
<proteinExistence type="predicted"/>